<gene>
    <name evidence="1" type="ORF">PINE0816_LOCUS24205</name>
</gene>
<organism evidence="1">
    <name type="scientific">Proboscia inermis</name>
    <dbReference type="NCBI Taxonomy" id="420281"/>
    <lineage>
        <taxon>Eukaryota</taxon>
        <taxon>Sar</taxon>
        <taxon>Stramenopiles</taxon>
        <taxon>Ochrophyta</taxon>
        <taxon>Bacillariophyta</taxon>
        <taxon>Coscinodiscophyceae</taxon>
        <taxon>Rhizosoleniophycidae</taxon>
        <taxon>Rhizosoleniales</taxon>
        <taxon>Rhizosoleniaceae</taxon>
        <taxon>Proboscia</taxon>
    </lineage>
</organism>
<evidence type="ECO:0000313" key="1">
    <source>
        <dbReference type="EMBL" id="CAD8428037.1"/>
    </source>
</evidence>
<reference evidence="1" key="1">
    <citation type="submission" date="2021-01" db="EMBL/GenBank/DDBJ databases">
        <authorList>
            <person name="Corre E."/>
            <person name="Pelletier E."/>
            <person name="Niang G."/>
            <person name="Scheremetjew M."/>
            <person name="Finn R."/>
            <person name="Kale V."/>
            <person name="Holt S."/>
            <person name="Cochrane G."/>
            <person name="Meng A."/>
            <person name="Brown T."/>
            <person name="Cohen L."/>
        </authorList>
    </citation>
    <scope>NUCLEOTIDE SEQUENCE</scope>
    <source>
        <strain evidence="1">CCAP1064/1</strain>
    </source>
</reference>
<dbReference type="EMBL" id="HBEL01052869">
    <property type="protein sequence ID" value="CAD8428037.1"/>
    <property type="molecule type" value="Transcribed_RNA"/>
</dbReference>
<proteinExistence type="predicted"/>
<sequence length="116" mass="13023">MSFDELDFDDDPGFDVDLFSSEWEGYEREAVHKSLLEGINTPNNVRLSYPDGMYYEAMKVVVTVLHLPKISAKKLVNNCYPSSEKIDAAIAFICASLLEKKDGGMAPWNNLENDAL</sequence>
<accession>A0A7S0GJF8</accession>
<name>A0A7S0GJF8_9STRA</name>
<protein>
    <submittedName>
        <fullName evidence="1">Uncharacterized protein</fullName>
    </submittedName>
</protein>
<dbReference type="AlphaFoldDB" id="A0A7S0GJF8"/>